<evidence type="ECO:0000313" key="3">
    <source>
        <dbReference type="Proteomes" id="UP000246464"/>
    </source>
</evidence>
<keyword evidence="3" id="KW-1185">Reference proteome</keyword>
<accession>A0A2U9BT15</accession>
<gene>
    <name evidence="2" type="ORF">SMAX5B_010972</name>
</gene>
<proteinExistence type="predicted"/>
<dbReference type="AlphaFoldDB" id="A0A2U9BT15"/>
<dbReference type="Proteomes" id="UP000246464">
    <property type="component" value="Chromosome 9"/>
</dbReference>
<evidence type="ECO:0000313" key="2">
    <source>
        <dbReference type="EMBL" id="AWP06770.1"/>
    </source>
</evidence>
<evidence type="ECO:0000256" key="1">
    <source>
        <dbReference type="SAM" id="MobiDB-lite"/>
    </source>
</evidence>
<name>A0A2U9BT15_SCOMX</name>
<feature type="region of interest" description="Disordered" evidence="1">
    <location>
        <begin position="181"/>
        <end position="214"/>
    </location>
</feature>
<protein>
    <submittedName>
        <fullName evidence="2">Uncharacterized protein</fullName>
    </submittedName>
</protein>
<sequence>MQIPIHLDQMFSHSTIHRYCLEVIQMVMVSTAQRRVNIRQAVSTHPTLSTVLTLRDQLQVPILTRAVRWSRAAARLGSPTLNTNIITILVHTVKGHLDILLEHTPTILKGVMQCLQTPHTPLASPTTPVLRLKRGHTLVRMQLPSSSGSPASSLHKTTTEILSVHRILQHGQGLELALRHRTNPRTNSTNVPHRWDLNPGRTRPQIPPMGSLQR</sequence>
<dbReference type="EMBL" id="CP026251">
    <property type="protein sequence ID" value="AWP06770.1"/>
    <property type="molecule type" value="Genomic_DNA"/>
</dbReference>
<organism evidence="2 3">
    <name type="scientific">Scophthalmus maximus</name>
    <name type="common">Turbot</name>
    <name type="synonym">Psetta maxima</name>
    <dbReference type="NCBI Taxonomy" id="52904"/>
    <lineage>
        <taxon>Eukaryota</taxon>
        <taxon>Metazoa</taxon>
        <taxon>Chordata</taxon>
        <taxon>Craniata</taxon>
        <taxon>Vertebrata</taxon>
        <taxon>Euteleostomi</taxon>
        <taxon>Actinopterygii</taxon>
        <taxon>Neopterygii</taxon>
        <taxon>Teleostei</taxon>
        <taxon>Neoteleostei</taxon>
        <taxon>Acanthomorphata</taxon>
        <taxon>Carangaria</taxon>
        <taxon>Pleuronectiformes</taxon>
        <taxon>Pleuronectoidei</taxon>
        <taxon>Scophthalmidae</taxon>
        <taxon>Scophthalmus</taxon>
    </lineage>
</organism>
<reference evidence="2 3" key="1">
    <citation type="submission" date="2017-12" db="EMBL/GenBank/DDBJ databases">
        <title>Integrating genomic resources of turbot (Scophthalmus maximus) in depth evaluation of genetic and physical mapping variation across individuals.</title>
        <authorList>
            <person name="Martinez P."/>
        </authorList>
    </citation>
    <scope>NUCLEOTIDE SEQUENCE [LARGE SCALE GENOMIC DNA]</scope>
</reference>